<dbReference type="GO" id="GO:0016491">
    <property type="term" value="F:oxidoreductase activity"/>
    <property type="evidence" value="ECO:0007669"/>
    <property type="project" value="InterPro"/>
</dbReference>
<keyword evidence="2" id="KW-0413">Isomerase</keyword>
<dbReference type="InterPro" id="IPR036249">
    <property type="entry name" value="Thioredoxin-like_sf"/>
</dbReference>
<dbReference type="EMBL" id="CADCTB010000091">
    <property type="protein sequence ID" value="CAA9234775.1"/>
    <property type="molecule type" value="Genomic_DNA"/>
</dbReference>
<dbReference type="SUPFAM" id="SSF52833">
    <property type="entry name" value="Thioredoxin-like"/>
    <property type="match status" value="1"/>
</dbReference>
<sequence>MKVEIWSDVACPWCYIGKRRFDVALSRFEHHEAVDVRWRSFELDPSAPARRDEPYLDRLAAKYRMSLAEADAMIDRMIEAGAQNGVVLRFDKAKPGNTFDAHRLLHLAAEHGVQHDLKERLLKATFTRGAEIADRDVLVALALDAGLDAEEARRVLESDAFAAEVRADQVRAAELDIRSVPYFVINGRFGLSGAQPPDVLLEVLSEAWAAESAAQAPSS</sequence>
<evidence type="ECO:0000313" key="2">
    <source>
        <dbReference type="EMBL" id="CAA9234775.1"/>
    </source>
</evidence>
<evidence type="ECO:0000259" key="1">
    <source>
        <dbReference type="Pfam" id="PF01323"/>
    </source>
</evidence>
<dbReference type="PANTHER" id="PTHR13887">
    <property type="entry name" value="GLUTATHIONE S-TRANSFERASE KAPPA"/>
    <property type="match status" value="1"/>
</dbReference>
<dbReference type="PANTHER" id="PTHR13887:SF41">
    <property type="entry name" value="THIOREDOXIN SUPERFAMILY PROTEIN"/>
    <property type="match status" value="1"/>
</dbReference>
<accession>A0A6J4HVR2</accession>
<proteinExistence type="predicted"/>
<gene>
    <name evidence="2" type="ORF">AVDCRST_MAG10-1354</name>
</gene>
<organism evidence="2">
    <name type="scientific">uncultured Acidimicrobiales bacterium</name>
    <dbReference type="NCBI Taxonomy" id="310071"/>
    <lineage>
        <taxon>Bacteria</taxon>
        <taxon>Bacillati</taxon>
        <taxon>Actinomycetota</taxon>
        <taxon>Acidimicrobiia</taxon>
        <taxon>Acidimicrobiales</taxon>
        <taxon>environmental samples</taxon>
    </lineage>
</organism>
<dbReference type="InterPro" id="IPR001853">
    <property type="entry name" value="DSBA-like_thioredoxin_dom"/>
</dbReference>
<feature type="domain" description="DSBA-like thioredoxin" evidence="1">
    <location>
        <begin position="3"/>
        <end position="204"/>
    </location>
</feature>
<dbReference type="Gene3D" id="3.40.30.10">
    <property type="entry name" value="Glutaredoxin"/>
    <property type="match status" value="1"/>
</dbReference>
<name>A0A6J4HVR2_9ACTN</name>
<dbReference type="GO" id="GO:0016853">
    <property type="term" value="F:isomerase activity"/>
    <property type="evidence" value="ECO:0007669"/>
    <property type="project" value="UniProtKB-KW"/>
</dbReference>
<reference evidence="2" key="1">
    <citation type="submission" date="2020-02" db="EMBL/GenBank/DDBJ databases">
        <authorList>
            <person name="Meier V. D."/>
        </authorList>
    </citation>
    <scope>NUCLEOTIDE SEQUENCE</scope>
    <source>
        <strain evidence="2">AVDCRST_MAG10</strain>
    </source>
</reference>
<protein>
    <submittedName>
        <fullName evidence="2">2-hydroxychromene-2-carboxylate isomerase/DsbA-like thioredoxin domain</fullName>
    </submittedName>
</protein>
<dbReference type="AlphaFoldDB" id="A0A6J4HVR2"/>
<dbReference type="Pfam" id="PF01323">
    <property type="entry name" value="DSBA"/>
    <property type="match status" value="1"/>
</dbReference>
<dbReference type="CDD" id="cd03024">
    <property type="entry name" value="DsbA_FrnE"/>
    <property type="match status" value="1"/>
</dbReference>